<dbReference type="InterPro" id="IPR050282">
    <property type="entry name" value="Cycloisomerase_2"/>
</dbReference>
<dbReference type="Proteomes" id="UP000249819">
    <property type="component" value="Unassembled WGS sequence"/>
</dbReference>
<evidence type="ECO:0000256" key="1">
    <source>
        <dbReference type="ARBA" id="ARBA00005564"/>
    </source>
</evidence>
<gene>
    <name evidence="3" type="ORF">CLV59_104164</name>
</gene>
<dbReference type="InterPro" id="IPR019405">
    <property type="entry name" value="Lactonase_7-beta_prop"/>
</dbReference>
<organism evidence="3 4">
    <name type="scientific">Chitinophaga dinghuensis</name>
    <dbReference type="NCBI Taxonomy" id="1539050"/>
    <lineage>
        <taxon>Bacteria</taxon>
        <taxon>Pseudomonadati</taxon>
        <taxon>Bacteroidota</taxon>
        <taxon>Chitinophagia</taxon>
        <taxon>Chitinophagales</taxon>
        <taxon>Chitinophagaceae</taxon>
        <taxon>Chitinophaga</taxon>
    </lineage>
</organism>
<name>A0A327VY97_9BACT</name>
<accession>A0A327VY97</accession>
<dbReference type="FunFam" id="2.130.10.10:FF:000306">
    <property type="entry name" value="3-carboxymuconate cyclase"/>
    <property type="match status" value="1"/>
</dbReference>
<dbReference type="InterPro" id="IPR011048">
    <property type="entry name" value="Haem_d1_sf"/>
</dbReference>
<dbReference type="PANTHER" id="PTHR30344">
    <property type="entry name" value="6-PHOSPHOGLUCONOLACTONASE-RELATED"/>
    <property type="match status" value="1"/>
</dbReference>
<comment type="similarity">
    <text evidence="1">Belongs to the cycloisomerase 2 family.</text>
</comment>
<keyword evidence="2" id="KW-0119">Carbohydrate metabolism</keyword>
<comment type="caution">
    <text evidence="3">The sequence shown here is derived from an EMBL/GenBank/DDBJ whole genome shotgun (WGS) entry which is preliminary data.</text>
</comment>
<dbReference type="Gene3D" id="2.130.10.10">
    <property type="entry name" value="YVTN repeat-like/Quinoprotein amine dehydrogenase"/>
    <property type="match status" value="1"/>
</dbReference>
<dbReference type="OrthoDB" id="9790815at2"/>
<dbReference type="GO" id="GO:0006006">
    <property type="term" value="P:glucose metabolic process"/>
    <property type="evidence" value="ECO:0007669"/>
    <property type="project" value="UniProtKB-KW"/>
</dbReference>
<sequence length="374" mass="40186">MKRIISSTLTLAALILLPVASILAQHPYLLIGTYTNNGMSKGIHVYSFDSNTGKMKPVSQVKTTNPSYLAVAADQQHVYAVNENDGPGDVSSFKFDSTSGELSLIAEVPSGGEYPCYVSISKNGKFIAVANYGTGNAVVYPITADGDIDIPVQEVHHEGTGPNKARQEKAHAHAAVFSPDGNYLMINDLGIDKIMVYKFNSETGALSLGNPAFVPVKPGSGPRHLTFDASGNYAYLITELTGEVIVYNFANGWFHTVQSISTHPKNYKGAIGSADIHISPDGKFLYASNRGDANSLAIFKRNRHNGKLKLVGFQSTLGVMPRNFNFDPSGNFLLVANQASNNVVVFKVNKKKGLLTPTGDSITVGSPVCIQWIK</sequence>
<dbReference type="GO" id="GO:0005829">
    <property type="term" value="C:cytosol"/>
    <property type="evidence" value="ECO:0007669"/>
    <property type="project" value="TreeGrafter"/>
</dbReference>
<keyword evidence="2" id="KW-0313">Glucose metabolism</keyword>
<keyword evidence="4" id="KW-1185">Reference proteome</keyword>
<dbReference type="Pfam" id="PF10282">
    <property type="entry name" value="Lactonase"/>
    <property type="match status" value="1"/>
</dbReference>
<dbReference type="RefSeq" id="WP_111592501.1">
    <property type="nucleotide sequence ID" value="NZ_QLMA01000004.1"/>
</dbReference>
<dbReference type="SUPFAM" id="SSF51004">
    <property type="entry name" value="C-terminal (heme d1) domain of cytochrome cd1-nitrite reductase"/>
    <property type="match status" value="1"/>
</dbReference>
<dbReference type="AlphaFoldDB" id="A0A327VY97"/>
<protein>
    <submittedName>
        <fullName evidence="3">6-phosphogluconolactonase</fullName>
    </submittedName>
</protein>
<dbReference type="InterPro" id="IPR015943">
    <property type="entry name" value="WD40/YVTN_repeat-like_dom_sf"/>
</dbReference>
<reference evidence="3 4" key="1">
    <citation type="submission" date="2018-06" db="EMBL/GenBank/DDBJ databases">
        <title>Genomic Encyclopedia of Archaeal and Bacterial Type Strains, Phase II (KMG-II): from individual species to whole genera.</title>
        <authorList>
            <person name="Goeker M."/>
        </authorList>
    </citation>
    <scope>NUCLEOTIDE SEQUENCE [LARGE SCALE GENOMIC DNA]</scope>
    <source>
        <strain evidence="3 4">DSM 29821</strain>
    </source>
</reference>
<dbReference type="GO" id="GO:0017057">
    <property type="term" value="F:6-phosphogluconolactonase activity"/>
    <property type="evidence" value="ECO:0007669"/>
    <property type="project" value="TreeGrafter"/>
</dbReference>
<proteinExistence type="inferred from homology"/>
<dbReference type="EMBL" id="QLMA01000004">
    <property type="protein sequence ID" value="RAJ81939.1"/>
    <property type="molecule type" value="Genomic_DNA"/>
</dbReference>
<evidence type="ECO:0000313" key="4">
    <source>
        <dbReference type="Proteomes" id="UP000249819"/>
    </source>
</evidence>
<dbReference type="PANTHER" id="PTHR30344:SF1">
    <property type="entry name" value="6-PHOSPHOGLUCONOLACTONASE"/>
    <property type="match status" value="1"/>
</dbReference>
<evidence type="ECO:0000256" key="2">
    <source>
        <dbReference type="ARBA" id="ARBA00022526"/>
    </source>
</evidence>
<evidence type="ECO:0000313" key="3">
    <source>
        <dbReference type="EMBL" id="RAJ81939.1"/>
    </source>
</evidence>